<accession>A0AAQ4EDP9</accession>
<gene>
    <name evidence="2" type="ORF">V5799_024028</name>
</gene>
<feature type="region of interest" description="Disordered" evidence="1">
    <location>
        <begin position="46"/>
        <end position="75"/>
    </location>
</feature>
<organism evidence="2 3">
    <name type="scientific">Amblyomma americanum</name>
    <name type="common">Lone star tick</name>
    <dbReference type="NCBI Taxonomy" id="6943"/>
    <lineage>
        <taxon>Eukaryota</taxon>
        <taxon>Metazoa</taxon>
        <taxon>Ecdysozoa</taxon>
        <taxon>Arthropoda</taxon>
        <taxon>Chelicerata</taxon>
        <taxon>Arachnida</taxon>
        <taxon>Acari</taxon>
        <taxon>Parasitiformes</taxon>
        <taxon>Ixodida</taxon>
        <taxon>Ixodoidea</taxon>
        <taxon>Ixodidae</taxon>
        <taxon>Amblyomminae</taxon>
        <taxon>Amblyomma</taxon>
    </lineage>
</organism>
<dbReference type="EMBL" id="JARKHS020017919">
    <property type="protein sequence ID" value="KAK8772728.1"/>
    <property type="molecule type" value="Genomic_DNA"/>
</dbReference>
<comment type="caution">
    <text evidence="2">The sequence shown here is derived from an EMBL/GenBank/DDBJ whole genome shotgun (WGS) entry which is preliminary data.</text>
</comment>
<name>A0AAQ4EDP9_AMBAM</name>
<keyword evidence="3" id="KW-1185">Reference proteome</keyword>
<evidence type="ECO:0000313" key="3">
    <source>
        <dbReference type="Proteomes" id="UP001321473"/>
    </source>
</evidence>
<proteinExistence type="predicted"/>
<sequence>MRLLLTISTGVFLTTYSPMMHPPEVPSFVALSKALSLSPPVRPNRLQCSRPVTSHPSSEAANGVHLKEAGHVGEI</sequence>
<evidence type="ECO:0000256" key="1">
    <source>
        <dbReference type="SAM" id="MobiDB-lite"/>
    </source>
</evidence>
<dbReference type="Proteomes" id="UP001321473">
    <property type="component" value="Unassembled WGS sequence"/>
</dbReference>
<feature type="compositionally biased region" description="Basic and acidic residues" evidence="1">
    <location>
        <begin position="65"/>
        <end position="75"/>
    </location>
</feature>
<reference evidence="2 3" key="1">
    <citation type="journal article" date="2023" name="Arcadia Sci">
        <title>De novo assembly of a long-read Amblyomma americanum tick genome.</title>
        <authorList>
            <person name="Chou S."/>
            <person name="Poskanzer K.E."/>
            <person name="Rollins M."/>
            <person name="Thuy-Boun P.S."/>
        </authorList>
    </citation>
    <scope>NUCLEOTIDE SEQUENCE [LARGE SCALE GENOMIC DNA]</scope>
    <source>
        <strain evidence="2">F_SG_1</strain>
        <tissue evidence="2">Salivary glands</tissue>
    </source>
</reference>
<dbReference type="AlphaFoldDB" id="A0AAQ4EDP9"/>
<feature type="compositionally biased region" description="Polar residues" evidence="1">
    <location>
        <begin position="46"/>
        <end position="60"/>
    </location>
</feature>
<protein>
    <submittedName>
        <fullName evidence="2">Uncharacterized protein</fullName>
    </submittedName>
</protein>
<evidence type="ECO:0000313" key="2">
    <source>
        <dbReference type="EMBL" id="KAK8772728.1"/>
    </source>
</evidence>